<protein>
    <submittedName>
        <fullName evidence="1">Uncharacterized protein</fullName>
    </submittedName>
</protein>
<dbReference type="Proteomes" id="UP000013996">
    <property type="component" value="Unassembled WGS sequence"/>
</dbReference>
<comment type="caution">
    <text evidence="1">The sequence shown here is derived from an EMBL/GenBank/DDBJ whole genome shotgun (WGS) entry which is preliminary data.</text>
</comment>
<dbReference type="AlphaFoldDB" id="A0A5E8HBZ2"/>
<evidence type="ECO:0000313" key="1">
    <source>
        <dbReference type="EMBL" id="EOQ88805.1"/>
    </source>
</evidence>
<name>A0A5E8HBZ2_9LEPT</name>
<dbReference type="EMBL" id="AOGX02000015">
    <property type="protein sequence ID" value="EOQ88805.1"/>
    <property type="molecule type" value="Genomic_DNA"/>
</dbReference>
<organism evidence="1 2">
    <name type="scientific">Leptospira yanagawae serovar Saopaulo str. Sao Paulo = ATCC 700523</name>
    <dbReference type="NCBI Taxonomy" id="1249483"/>
    <lineage>
        <taxon>Bacteria</taxon>
        <taxon>Pseudomonadati</taxon>
        <taxon>Spirochaetota</taxon>
        <taxon>Spirochaetia</taxon>
        <taxon>Leptospirales</taxon>
        <taxon>Leptospiraceae</taxon>
        <taxon>Leptospira</taxon>
    </lineage>
</organism>
<sequence>MDWEGLRCNIFVIIVIFAKLVRNREKAKGFRFEISDYSDTGYIFPFHSKDS</sequence>
<evidence type="ECO:0000313" key="2">
    <source>
        <dbReference type="Proteomes" id="UP000013996"/>
    </source>
</evidence>
<reference evidence="1 2" key="1">
    <citation type="submission" date="2013-04" db="EMBL/GenBank/DDBJ databases">
        <authorList>
            <person name="Harkins D.M."/>
            <person name="Durkin A.S."/>
            <person name="Brinkac L.M."/>
            <person name="Haft D.H."/>
            <person name="Selengut J.D."/>
            <person name="Sanka R."/>
            <person name="DePew J."/>
            <person name="Purushe J."/>
            <person name="Hartskeerl R.A."/>
            <person name="Ahmed A."/>
            <person name="van der Linden H."/>
            <person name="Goris M.G.A."/>
            <person name="Vinetz J.M."/>
            <person name="Sutton G.G."/>
            <person name="Nierman W.C."/>
            <person name="Fouts D.E."/>
        </authorList>
    </citation>
    <scope>NUCLEOTIDE SEQUENCE [LARGE SCALE GENOMIC DNA]</scope>
    <source>
        <strain evidence="1 2">Sao Paulo</strain>
    </source>
</reference>
<accession>A0A5E8HBZ2</accession>
<gene>
    <name evidence="1" type="ORF">LEP1GSC202_1277</name>
</gene>
<proteinExistence type="predicted"/>